<dbReference type="STRING" id="759272.G0SB64"/>
<dbReference type="KEGG" id="cthr:CTHT_0049050"/>
<feature type="compositionally biased region" description="Basic and acidic residues" evidence="1">
    <location>
        <begin position="548"/>
        <end position="566"/>
    </location>
</feature>
<dbReference type="PANTHER" id="PTHR10663">
    <property type="entry name" value="GUANYL-NUCLEOTIDE EXCHANGE FACTOR"/>
    <property type="match status" value="1"/>
</dbReference>
<evidence type="ECO:0000313" key="3">
    <source>
        <dbReference type="EMBL" id="EGS19444.1"/>
    </source>
</evidence>
<feature type="compositionally biased region" description="Polar residues" evidence="1">
    <location>
        <begin position="521"/>
        <end position="533"/>
    </location>
</feature>
<feature type="region of interest" description="Disordered" evidence="1">
    <location>
        <begin position="1515"/>
        <end position="1549"/>
    </location>
</feature>
<proteinExistence type="predicted"/>
<feature type="compositionally biased region" description="Polar residues" evidence="1">
    <location>
        <begin position="1071"/>
        <end position="1081"/>
    </location>
</feature>
<dbReference type="eggNOG" id="KOG0929">
    <property type="taxonomic scope" value="Eukaryota"/>
</dbReference>
<feature type="region of interest" description="Disordered" evidence="1">
    <location>
        <begin position="1017"/>
        <end position="1081"/>
    </location>
</feature>
<dbReference type="InterPro" id="IPR001849">
    <property type="entry name" value="PH_domain"/>
</dbReference>
<feature type="region of interest" description="Disordered" evidence="1">
    <location>
        <begin position="903"/>
        <end position="938"/>
    </location>
</feature>
<dbReference type="OMA" id="FYTSIQK"/>
<dbReference type="InterPro" id="IPR041681">
    <property type="entry name" value="PH_9"/>
</dbReference>
<dbReference type="PROSITE" id="PS50190">
    <property type="entry name" value="SEC7"/>
    <property type="match status" value="1"/>
</dbReference>
<feature type="compositionally biased region" description="Low complexity" evidence="1">
    <location>
        <begin position="1353"/>
        <end position="1368"/>
    </location>
</feature>
<dbReference type="Gene3D" id="1.10.1000.11">
    <property type="entry name" value="Arf Nucleotide-binding Site Opener,domain 2"/>
    <property type="match status" value="1"/>
</dbReference>
<dbReference type="PANTHER" id="PTHR10663:SF373">
    <property type="entry name" value="PH AND SEC7 DOMAIN-CONTAINING PROTEIN C11E3.11C"/>
    <property type="match status" value="1"/>
</dbReference>
<feature type="compositionally biased region" description="Pro residues" evidence="1">
    <location>
        <begin position="324"/>
        <end position="340"/>
    </location>
</feature>
<feature type="region of interest" description="Disordered" evidence="1">
    <location>
        <begin position="446"/>
        <end position="758"/>
    </location>
</feature>
<dbReference type="HOGENOM" id="CLU_001772_0_0_1"/>
<name>G0SB64_CHATD</name>
<dbReference type="GO" id="GO:0005085">
    <property type="term" value="F:guanyl-nucleotide exchange factor activity"/>
    <property type="evidence" value="ECO:0007669"/>
    <property type="project" value="InterPro"/>
</dbReference>
<feature type="region of interest" description="Disordered" evidence="1">
    <location>
        <begin position="149"/>
        <end position="421"/>
    </location>
</feature>
<dbReference type="SMART" id="SM00233">
    <property type="entry name" value="PH"/>
    <property type="match status" value="1"/>
</dbReference>
<feature type="region of interest" description="Disordered" evidence="1">
    <location>
        <begin position="1204"/>
        <end position="1227"/>
    </location>
</feature>
<evidence type="ECO:0000259" key="2">
    <source>
        <dbReference type="PROSITE" id="PS50190"/>
    </source>
</evidence>
<evidence type="ECO:0000313" key="4">
    <source>
        <dbReference type="Proteomes" id="UP000008066"/>
    </source>
</evidence>
<dbReference type="Gene3D" id="2.30.29.30">
    <property type="entry name" value="Pleckstrin-homology domain (PH domain)/Phosphotyrosine-binding domain (PTB)"/>
    <property type="match status" value="1"/>
</dbReference>
<dbReference type="Pfam" id="PF01369">
    <property type="entry name" value="Sec7"/>
    <property type="match status" value="1"/>
</dbReference>
<gene>
    <name evidence="3" type="ORF">CTHT_0049050</name>
</gene>
<organism evidence="4">
    <name type="scientific">Chaetomium thermophilum (strain DSM 1495 / CBS 144.50 / IMI 039719)</name>
    <name type="common">Thermochaetoides thermophila</name>
    <dbReference type="NCBI Taxonomy" id="759272"/>
    <lineage>
        <taxon>Eukaryota</taxon>
        <taxon>Fungi</taxon>
        <taxon>Dikarya</taxon>
        <taxon>Ascomycota</taxon>
        <taxon>Pezizomycotina</taxon>
        <taxon>Sordariomycetes</taxon>
        <taxon>Sordariomycetidae</taxon>
        <taxon>Sordariales</taxon>
        <taxon>Chaetomiaceae</taxon>
        <taxon>Thermochaetoides</taxon>
    </lineage>
</organism>
<reference evidence="3 4" key="1">
    <citation type="journal article" date="2011" name="Cell">
        <title>Insight into structure and assembly of the nuclear pore complex by utilizing the genome of a eukaryotic thermophile.</title>
        <authorList>
            <person name="Amlacher S."/>
            <person name="Sarges P."/>
            <person name="Flemming D."/>
            <person name="van Noort V."/>
            <person name="Kunze R."/>
            <person name="Devos D.P."/>
            <person name="Arumugam M."/>
            <person name="Bork P."/>
            <person name="Hurt E."/>
        </authorList>
    </citation>
    <scope>NUCLEOTIDE SEQUENCE [LARGE SCALE GENOMIC DNA]</scope>
    <source>
        <strain evidence="4">DSM 1495 / CBS 144.50 / IMI 039719</strain>
    </source>
</reference>
<dbReference type="RefSeq" id="XP_006695266.1">
    <property type="nucleotide sequence ID" value="XM_006695203.1"/>
</dbReference>
<feature type="compositionally biased region" description="Polar residues" evidence="1">
    <location>
        <begin position="405"/>
        <end position="414"/>
    </location>
</feature>
<dbReference type="InterPro" id="IPR023394">
    <property type="entry name" value="Sec7_C_sf"/>
</dbReference>
<feature type="region of interest" description="Disordered" evidence="1">
    <location>
        <begin position="1390"/>
        <end position="1413"/>
    </location>
</feature>
<dbReference type="SUPFAM" id="SSF48425">
    <property type="entry name" value="Sec7 domain"/>
    <property type="match status" value="1"/>
</dbReference>
<dbReference type="OrthoDB" id="2157641at2759"/>
<feature type="compositionally biased region" description="Low complexity" evidence="1">
    <location>
        <begin position="660"/>
        <end position="671"/>
    </location>
</feature>
<accession>G0SB64</accession>
<feature type="compositionally biased region" description="Polar residues" evidence="1">
    <location>
        <begin position="1323"/>
        <end position="1349"/>
    </location>
</feature>
<dbReference type="InterPro" id="IPR000904">
    <property type="entry name" value="Sec7_dom"/>
</dbReference>
<dbReference type="SMART" id="SM00222">
    <property type="entry name" value="Sec7"/>
    <property type="match status" value="1"/>
</dbReference>
<dbReference type="EMBL" id="GL988044">
    <property type="protein sequence ID" value="EGS19444.1"/>
    <property type="molecule type" value="Genomic_DNA"/>
</dbReference>
<dbReference type="GO" id="GO:0032012">
    <property type="term" value="P:regulation of ARF protein signal transduction"/>
    <property type="evidence" value="ECO:0007669"/>
    <property type="project" value="InterPro"/>
</dbReference>
<feature type="compositionally biased region" description="Polar residues" evidence="1">
    <location>
        <begin position="360"/>
        <end position="369"/>
    </location>
</feature>
<dbReference type="Proteomes" id="UP000008066">
    <property type="component" value="Unassembled WGS sequence"/>
</dbReference>
<feature type="region of interest" description="Disordered" evidence="1">
    <location>
        <begin position="1"/>
        <end position="123"/>
    </location>
</feature>
<dbReference type="InterPro" id="IPR035999">
    <property type="entry name" value="Sec7_dom_sf"/>
</dbReference>
<feature type="compositionally biased region" description="Basic and acidic residues" evidence="1">
    <location>
        <begin position="916"/>
        <end position="926"/>
    </location>
</feature>
<keyword evidence="4" id="KW-1185">Reference proteome</keyword>
<dbReference type="SUPFAM" id="SSF50729">
    <property type="entry name" value="PH domain-like"/>
    <property type="match status" value="1"/>
</dbReference>
<dbReference type="CDD" id="cd00171">
    <property type="entry name" value="Sec7"/>
    <property type="match status" value="1"/>
</dbReference>
<feature type="compositionally biased region" description="Basic and acidic residues" evidence="1">
    <location>
        <begin position="107"/>
        <end position="116"/>
    </location>
</feature>
<dbReference type="Pfam" id="PF15410">
    <property type="entry name" value="PH_9"/>
    <property type="match status" value="1"/>
</dbReference>
<feature type="compositionally biased region" description="Low complexity" evidence="1">
    <location>
        <begin position="1393"/>
        <end position="1406"/>
    </location>
</feature>
<sequence length="1592" mass="173642">MLPTDSARRSGRRKPDLSIDTSPPLRPSRSRDRIGIPHTPISSHKDGLAPAAPIIPAGGGPSGRSKADIETFLEGLTPVDVPPIDMTNPIPIEHDSPSSDPDNCPTNDRDSTDSHDLSLSPRNVTRDSLVANMLLSLDKLTLGQLDSSYGPSRSVFDEPPIYSPFHSDDRDPRSMTFASRSGRPGHQYSYSSDFDAADDSSRLSSRGRRSNSGSGFQTGIGRINSMRETSQRSPGRVLHSRGRKGSKSSSSTSIDAGYAQVLGSQRWTRGFGGRPSSFDGEPQPSPAAWQLELSNSFFNDGFDAAPTPTVPGGPRKLNNVPSLPIMPAPPPPPPPPPPPEPKSELKPSSKGGSSALPRSGRSSRSSTIARKTEKFTSPREPPPIPTYDFDSAPAPHIGYEKSKDAQLSTANNTTKESKPGFFRRMFGSAKSVVPSSVSTPQLAFPSLQAKSSTPPSREGVVSAAHTLQKKTSSFFRRRKHSVTETDHPPPVPPVPPVKLPLDKPEPSPMPSLRRAMDPFLQGSSGTSAAQTPADTPLPSAENPLDTVQHQHEQTTPRRPTDDEARKPTRGFSPDYDPSPKAVIRKVDSEPVSGQGSRPVATTPHRSGLEPDVGSPPQSFLRDNSDSEDSPVRQRKTPWSESREQGLRPGPDPDILRTRTPSPVMSKSKSVPNLNRAREEARPRPGQSKRPPSVTRNDRRDSNLLDAGGETMYKPSLPSLRIESAEPSPNGMGAGESVNQSAKSIDEPEVIVGDPTEDDRQKARKIFDGNEDFISKDRAAAWMGEEGTVRQRTLRAFMELFDFEGQSIVASLRQVCERLLLRAETQQLDRILVAFSKRWCECNPNHGFKSVDVIHTICYSIMLLNTDLHMADIEKKMTRSQFVKNTMTTIRQALEDSAPEAFEKPSILPGKSALGEAEPRTSEDHKHNSFRYSFKPPPRPTSALGNMGDHAATESCGPLVKAPFDGSLRDWEEQVEIVLKNIYSSIRDDRLPLLGGAEPSPMHTPNTLSVMGMLRRSPSVLSKAPSEGVASTHRGRMPVAGPPSSSSRWNSKSRSRPRGFGTGFSSSRTSFEDSNSVWSPTESSATWSKLSLGRTHTSMSMDSFGSAYPRGEYQQSIGFANALSQAIIREDNPDDHKDDIRHDQLLEDESLELAGPPWVKEGIVVHKHHLDGIDKKAKDRNWTEVFAVIQKGQLSLFSFSPNKSLRNKGRRGPGHNNSLPKGAVVGGGNWQDNATNLGTFSLRQTLASALPPPGYSRTRPYVWALSLPTGAVHLFQVGTPEICKEFVNTVNYWSARLSTHPLTGGVSNIEYGWSDAVINSVQRTSTNDGVANRPASSTKGHSRPGSSATAAITAGRSSMQSGRSMRSASFDFPVRPGSGSSGVLGGTLPRHFTNSSNPGISSSSSGKNEGKLPGDRIHIVDWTPPPQSMRASPLSEAEQLASLEAYVRSIETELQTHNALRGPMLQAFSPRSANAAKAMANWERKSEYLLRESVKFRTYVESLRFAEQRKREVYEERERARRAARGEDVDDLDEAEKEQQKKEGEEKEDVVVDVEALREVGEYLKRVQKEEDEKKDGVVAEGGGVQVTVGSVP</sequence>
<evidence type="ECO:0000256" key="1">
    <source>
        <dbReference type="SAM" id="MobiDB-lite"/>
    </source>
</evidence>
<protein>
    <submittedName>
        <fullName evidence="3">Putative ARF guanyl-nucleotide exchange factor</fullName>
    </submittedName>
</protein>
<feature type="compositionally biased region" description="Pro residues" evidence="1">
    <location>
        <begin position="488"/>
        <end position="498"/>
    </location>
</feature>
<feature type="compositionally biased region" description="Basic and acidic residues" evidence="1">
    <location>
        <begin position="1515"/>
        <end position="1526"/>
    </location>
</feature>
<feature type="compositionally biased region" description="Basic and acidic residues" evidence="1">
    <location>
        <begin position="1568"/>
        <end position="1577"/>
    </location>
</feature>
<dbReference type="InterPro" id="IPR011993">
    <property type="entry name" value="PH-like_dom_sf"/>
</dbReference>
<feature type="region of interest" description="Disordered" evidence="1">
    <location>
        <begin position="1568"/>
        <end position="1592"/>
    </location>
</feature>
<dbReference type="GeneID" id="18258943"/>
<feature type="region of interest" description="Disordered" evidence="1">
    <location>
        <begin position="1323"/>
        <end position="1373"/>
    </location>
</feature>
<feature type="domain" description="SEC7" evidence="2">
    <location>
        <begin position="750"/>
        <end position="901"/>
    </location>
</feature>